<keyword evidence="2" id="KW-1185">Reference proteome</keyword>
<accession>A0A326UBF3</accession>
<dbReference type="EMBL" id="QKUF01000004">
    <property type="protein sequence ID" value="PZW32705.1"/>
    <property type="molecule type" value="Genomic_DNA"/>
</dbReference>
<proteinExistence type="predicted"/>
<evidence type="ECO:0000313" key="1">
    <source>
        <dbReference type="EMBL" id="PZW32705.1"/>
    </source>
</evidence>
<sequence>MKERVKPDDERLEYAKILSHPALRWADYPTGTQDCEIQNGRRVLVL</sequence>
<evidence type="ECO:0000313" key="2">
    <source>
        <dbReference type="Proteomes" id="UP000248806"/>
    </source>
</evidence>
<reference evidence="1 2" key="1">
    <citation type="submission" date="2018-06" db="EMBL/GenBank/DDBJ databases">
        <title>Genomic Encyclopedia of Archaeal and Bacterial Type Strains, Phase II (KMG-II): from individual species to whole genera.</title>
        <authorList>
            <person name="Goeker M."/>
        </authorList>
    </citation>
    <scope>NUCLEOTIDE SEQUENCE [LARGE SCALE GENOMIC DNA]</scope>
    <source>
        <strain evidence="1 2">ATCC BAA-1881</strain>
    </source>
</reference>
<dbReference type="AlphaFoldDB" id="A0A326UBF3"/>
<comment type="caution">
    <text evidence="1">The sequence shown here is derived from an EMBL/GenBank/DDBJ whole genome shotgun (WGS) entry which is preliminary data.</text>
</comment>
<name>A0A326UBF3_THEHA</name>
<organism evidence="1 2">
    <name type="scientific">Thermosporothrix hazakensis</name>
    <dbReference type="NCBI Taxonomy" id="644383"/>
    <lineage>
        <taxon>Bacteria</taxon>
        <taxon>Bacillati</taxon>
        <taxon>Chloroflexota</taxon>
        <taxon>Ktedonobacteria</taxon>
        <taxon>Ktedonobacterales</taxon>
        <taxon>Thermosporotrichaceae</taxon>
        <taxon>Thermosporothrix</taxon>
    </lineage>
</organism>
<protein>
    <submittedName>
        <fullName evidence="1">Uncharacterized protein</fullName>
    </submittedName>
</protein>
<dbReference type="Proteomes" id="UP000248806">
    <property type="component" value="Unassembled WGS sequence"/>
</dbReference>
<gene>
    <name evidence="1" type="ORF">EI42_01797</name>
</gene>